<dbReference type="InterPro" id="IPR050679">
    <property type="entry name" value="Bact_HTH_transcr_reg"/>
</dbReference>
<dbReference type="Proteomes" id="UP000031672">
    <property type="component" value="Unassembled WGS sequence"/>
</dbReference>
<dbReference type="Pfam" id="PF07702">
    <property type="entry name" value="UTRA"/>
    <property type="match status" value="1"/>
</dbReference>
<dbReference type="Pfam" id="PF00392">
    <property type="entry name" value="GntR"/>
    <property type="match status" value="1"/>
</dbReference>
<dbReference type="PANTHER" id="PTHR44846">
    <property type="entry name" value="MANNOSYL-D-GLYCERATE TRANSPORT/METABOLISM SYSTEM REPRESSOR MNGR-RELATED"/>
    <property type="match status" value="1"/>
</dbReference>
<dbReference type="RefSeq" id="WP_040992863.1">
    <property type="nucleotide sequence ID" value="NZ_JTKH01000025.1"/>
</dbReference>
<dbReference type="CDD" id="cd07377">
    <property type="entry name" value="WHTH_GntR"/>
    <property type="match status" value="1"/>
</dbReference>
<keyword evidence="4" id="KW-0804">Transcription</keyword>
<keyword evidence="7" id="KW-1185">Reference proteome</keyword>
<evidence type="ECO:0000259" key="5">
    <source>
        <dbReference type="PROSITE" id="PS50949"/>
    </source>
</evidence>
<accession>A0A0C2JBN0</accession>
<reference evidence="6 7" key="1">
    <citation type="submission" date="2014-11" db="EMBL/GenBank/DDBJ databases">
        <title>Draft Genome Sequence of Vibrio piscirenalis strains CECT 8603T and CECT 8604, two marine Gammaproteobacterium isolated from cultured gilthead sea bream (Sparus aurata).</title>
        <authorList>
            <person name="Arahal D.R."/>
            <person name="Rodrigo-Torres L."/>
            <person name="Lucena T."/>
            <person name="Pujalte M.J."/>
        </authorList>
    </citation>
    <scope>NUCLEOTIDE SEQUENCE [LARGE SCALE GENOMIC DNA]</scope>
    <source>
        <strain evidence="6 7">DCR 1-4-2</strain>
    </source>
</reference>
<comment type="caution">
    <text evidence="6">The sequence shown here is derived from an EMBL/GenBank/DDBJ whole genome shotgun (WGS) entry which is preliminary data.</text>
</comment>
<dbReference type="GO" id="GO:0003677">
    <property type="term" value="F:DNA binding"/>
    <property type="evidence" value="ECO:0007669"/>
    <property type="project" value="UniProtKB-KW"/>
</dbReference>
<dbReference type="STRING" id="1461322.OJ16_18595"/>
<organism evidence="6 7">
    <name type="scientific">Vibrio renipiscarius</name>
    <dbReference type="NCBI Taxonomy" id="1461322"/>
    <lineage>
        <taxon>Bacteria</taxon>
        <taxon>Pseudomonadati</taxon>
        <taxon>Pseudomonadota</taxon>
        <taxon>Gammaproteobacteria</taxon>
        <taxon>Vibrionales</taxon>
        <taxon>Vibrionaceae</taxon>
        <taxon>Vibrio</taxon>
    </lineage>
</organism>
<dbReference type="InterPro" id="IPR000524">
    <property type="entry name" value="Tscrpt_reg_HTH_GntR"/>
</dbReference>
<evidence type="ECO:0000256" key="2">
    <source>
        <dbReference type="ARBA" id="ARBA00023015"/>
    </source>
</evidence>
<keyword evidence="1" id="KW-0678">Repressor</keyword>
<dbReference type="InterPro" id="IPR011663">
    <property type="entry name" value="UTRA"/>
</dbReference>
<dbReference type="PANTHER" id="PTHR44846:SF5">
    <property type="entry name" value="HTH-TYPE TRANSCRIPTIONAL REGULATOR GMUR"/>
    <property type="match status" value="1"/>
</dbReference>
<dbReference type="EMBL" id="JTKH01000025">
    <property type="protein sequence ID" value="KII75304.1"/>
    <property type="molecule type" value="Genomic_DNA"/>
</dbReference>
<dbReference type="SUPFAM" id="SSF46785">
    <property type="entry name" value="Winged helix' DNA-binding domain"/>
    <property type="match status" value="1"/>
</dbReference>
<keyword evidence="2" id="KW-0805">Transcription regulation</keyword>
<dbReference type="PROSITE" id="PS50949">
    <property type="entry name" value="HTH_GNTR"/>
    <property type="match status" value="1"/>
</dbReference>
<dbReference type="AlphaFoldDB" id="A0A0C2NGR8"/>
<dbReference type="SMART" id="SM00345">
    <property type="entry name" value="HTH_GNTR"/>
    <property type="match status" value="1"/>
</dbReference>
<proteinExistence type="predicted"/>
<evidence type="ECO:0000313" key="7">
    <source>
        <dbReference type="Proteomes" id="UP000031672"/>
    </source>
</evidence>
<dbReference type="GO" id="GO:0003700">
    <property type="term" value="F:DNA-binding transcription factor activity"/>
    <property type="evidence" value="ECO:0007669"/>
    <property type="project" value="InterPro"/>
</dbReference>
<evidence type="ECO:0000313" key="6">
    <source>
        <dbReference type="EMBL" id="KII75304.1"/>
    </source>
</evidence>
<dbReference type="GO" id="GO:0045892">
    <property type="term" value="P:negative regulation of DNA-templated transcription"/>
    <property type="evidence" value="ECO:0007669"/>
    <property type="project" value="TreeGrafter"/>
</dbReference>
<name>A0A0C2NGR8_9VIBR</name>
<dbReference type="Gene3D" id="1.10.10.10">
    <property type="entry name" value="Winged helix-like DNA-binding domain superfamily/Winged helix DNA-binding domain"/>
    <property type="match status" value="1"/>
</dbReference>
<dbReference type="SUPFAM" id="SSF64288">
    <property type="entry name" value="Chorismate lyase-like"/>
    <property type="match status" value="1"/>
</dbReference>
<gene>
    <name evidence="6" type="ORF">OJ16_18595</name>
</gene>
<protein>
    <recommendedName>
        <fullName evidence="5">HTH gntR-type domain-containing protein</fullName>
    </recommendedName>
</protein>
<evidence type="ECO:0000256" key="4">
    <source>
        <dbReference type="ARBA" id="ARBA00023163"/>
    </source>
</evidence>
<dbReference type="Gene3D" id="3.40.1410.10">
    <property type="entry name" value="Chorismate lyase-like"/>
    <property type="match status" value="1"/>
</dbReference>
<dbReference type="FunFam" id="3.40.1410.10:FF:000008">
    <property type="entry name" value="Transcriptional regulator, GntR family"/>
    <property type="match status" value="1"/>
</dbReference>
<evidence type="ECO:0000256" key="3">
    <source>
        <dbReference type="ARBA" id="ARBA00023125"/>
    </source>
</evidence>
<keyword evidence="3" id="KW-0238">DNA-binding</keyword>
<dbReference type="InterPro" id="IPR028978">
    <property type="entry name" value="Chorismate_lyase_/UTRA_dom_sf"/>
</dbReference>
<dbReference type="OrthoDB" id="6626198at2"/>
<dbReference type="InterPro" id="IPR036388">
    <property type="entry name" value="WH-like_DNA-bd_sf"/>
</dbReference>
<accession>A0A0C2NGR8</accession>
<evidence type="ECO:0000256" key="1">
    <source>
        <dbReference type="ARBA" id="ARBA00022491"/>
    </source>
</evidence>
<sequence length="234" mass="26397">MVKYLEIYETIKDRILHGKYESNVKLPDGTSLANEFGCSELTIKKALDILVHDGFVVRKRGSGSFVKRPLSTQAPKHLYGTKANAAATGQKLETRVLNYSVEPATDFLADRLNCIEGDMLYHIIRVRVSDGEPNVIEDTYMPINIITGLSKKHVENSIYEYINSSLGLKIHSSTMEITITKAGEIESENLLLKLDDSVVNVEQVVYLDNGEIFEYSNVKHRCDMFKFATNFIKI</sequence>
<dbReference type="SMART" id="SM00866">
    <property type="entry name" value="UTRA"/>
    <property type="match status" value="1"/>
</dbReference>
<feature type="domain" description="HTH gntR-type" evidence="5">
    <location>
        <begin position="1"/>
        <end position="69"/>
    </location>
</feature>
<dbReference type="InterPro" id="IPR036390">
    <property type="entry name" value="WH_DNA-bd_sf"/>
</dbReference>